<gene>
    <name evidence="4" type="ordered locus">Huta_1747</name>
</gene>
<keyword evidence="1" id="KW-0805">Transcription regulation</keyword>
<dbReference type="HOGENOM" id="CLU_010057_3_0_2"/>
<dbReference type="GeneID" id="8384033"/>
<dbReference type="Pfam" id="PF13185">
    <property type="entry name" value="GAF_2"/>
    <property type="match status" value="1"/>
</dbReference>
<dbReference type="SMART" id="SM00065">
    <property type="entry name" value="GAF"/>
    <property type="match status" value="1"/>
</dbReference>
<evidence type="ECO:0000313" key="5">
    <source>
        <dbReference type="Proteomes" id="UP000002071"/>
    </source>
</evidence>
<evidence type="ECO:0000259" key="3">
    <source>
        <dbReference type="SMART" id="SM00065"/>
    </source>
</evidence>
<organism evidence="4 5">
    <name type="scientific">Halorhabdus utahensis (strain DSM 12940 / JCM 11049 / AX-2)</name>
    <dbReference type="NCBI Taxonomy" id="519442"/>
    <lineage>
        <taxon>Archaea</taxon>
        <taxon>Methanobacteriati</taxon>
        <taxon>Methanobacteriota</taxon>
        <taxon>Stenosarchaea group</taxon>
        <taxon>Halobacteria</taxon>
        <taxon>Halobacteriales</taxon>
        <taxon>Haloarculaceae</taxon>
        <taxon>Halorhabdus</taxon>
    </lineage>
</organism>
<sequence length="524" mass="56787">MDTDFERAPIGVLEVSPDGVVRDGNATAASVLDVAPDAVAGEPIGRVFPESVEGQVPGAFETPPDAEQSFEAYYPDLDRWLVVDLVPAAEVVYVYLRDETDAHRREQQLDSLRSDLRRLTIGNELLADVLGDLVSASTREEIAETICRQLGETDIYEFAWVGERAVGSTEIVLRAAAGTTGRTLDRIETALDGDADLPELRAIERGEPTVVESLGADESVPETIRRAAFADGLGSLLAVPLTYGSSVYGVVGVYATEKDAFSERERESFGTVGTMAGFAIKAARNQSLLTAERVVELTLRVSDPATPFVAAVSDTDTRIDVTGVIPQGEELLCYVETETDQRGPEAVATALAEHESVVATRTVGKHDDGGSIELRQRAETPLGQLLSQGGTVRSATFGPDGDRVVVELPLSEDVRRIADAITRRYDAEVLAKRERRRDERTTGEIRDGLTARLTDRQEEALRTAFFADYFESPRGSSAEEVADALGITGPTLLHHLRAGQRKLLAELFEATDRRLDPDRSSDGT</sequence>
<evidence type="ECO:0000256" key="2">
    <source>
        <dbReference type="ARBA" id="ARBA00023163"/>
    </source>
</evidence>
<dbReference type="Pfam" id="PF15915">
    <property type="entry name" value="BAT"/>
    <property type="match status" value="1"/>
</dbReference>
<dbReference type="OrthoDB" id="106505at2157"/>
<accession>C7NRI3</accession>
<evidence type="ECO:0000256" key="1">
    <source>
        <dbReference type="ARBA" id="ARBA00023015"/>
    </source>
</evidence>
<dbReference type="InterPro" id="IPR035965">
    <property type="entry name" value="PAS-like_dom_sf"/>
</dbReference>
<dbReference type="STRING" id="519442.Huta_1747"/>
<keyword evidence="5" id="KW-1185">Reference proteome</keyword>
<reference evidence="4 5" key="1">
    <citation type="journal article" date="2009" name="Stand. Genomic Sci.">
        <title>Complete genome sequence of Halorhabdus utahensis type strain (AX-2).</title>
        <authorList>
            <person name="Anderson I."/>
            <person name="Tindall B.J."/>
            <person name="Pomrenke H."/>
            <person name="Goker M."/>
            <person name="Lapidus A."/>
            <person name="Nolan M."/>
            <person name="Copeland A."/>
            <person name="Glavina Del Rio T."/>
            <person name="Chen F."/>
            <person name="Tice H."/>
            <person name="Cheng J.F."/>
            <person name="Lucas S."/>
            <person name="Chertkov O."/>
            <person name="Bruce D."/>
            <person name="Brettin T."/>
            <person name="Detter J.C."/>
            <person name="Han C."/>
            <person name="Goodwin L."/>
            <person name="Land M."/>
            <person name="Hauser L."/>
            <person name="Chang Y.J."/>
            <person name="Jeffries C.D."/>
            <person name="Pitluck S."/>
            <person name="Pati A."/>
            <person name="Mavromatis K."/>
            <person name="Ivanova N."/>
            <person name="Ovchinnikova G."/>
            <person name="Chen A."/>
            <person name="Palaniappan K."/>
            <person name="Chain P."/>
            <person name="Rohde M."/>
            <person name="Bristow J."/>
            <person name="Eisen J.A."/>
            <person name="Markowitz V."/>
            <person name="Hugenholtz P."/>
            <person name="Kyrpides N.C."/>
            <person name="Klenk H.P."/>
        </authorList>
    </citation>
    <scope>NUCLEOTIDE SEQUENCE [LARGE SCALE GENOMIC DNA]</scope>
    <source>
        <strain evidence="5">DSM 12940 / JCM 11049 / AX-2</strain>
    </source>
</reference>
<dbReference type="Gene3D" id="3.30.450.40">
    <property type="match status" value="1"/>
</dbReference>
<dbReference type="Pfam" id="PF04967">
    <property type="entry name" value="HTH_10"/>
    <property type="match status" value="1"/>
</dbReference>
<dbReference type="InterPro" id="IPR031803">
    <property type="entry name" value="BAT_GAF/HTH-assoc"/>
</dbReference>
<name>C7NRI3_HALUD</name>
<dbReference type="PANTHER" id="PTHR34236:SF1">
    <property type="entry name" value="DIMETHYL SULFOXIDE REDUCTASE TRANSCRIPTIONAL ACTIVATOR"/>
    <property type="match status" value="1"/>
</dbReference>
<dbReference type="RefSeq" id="WP_015789491.1">
    <property type="nucleotide sequence ID" value="NC_013158.1"/>
</dbReference>
<keyword evidence="2" id="KW-0804">Transcription</keyword>
<dbReference type="Proteomes" id="UP000002071">
    <property type="component" value="Chromosome"/>
</dbReference>
<dbReference type="Gene3D" id="3.30.450.20">
    <property type="entry name" value="PAS domain"/>
    <property type="match status" value="1"/>
</dbReference>
<dbReference type="SUPFAM" id="SSF55781">
    <property type="entry name" value="GAF domain-like"/>
    <property type="match status" value="1"/>
</dbReference>
<dbReference type="InterPro" id="IPR007050">
    <property type="entry name" value="HTH_bacterioopsin"/>
</dbReference>
<evidence type="ECO:0000313" key="4">
    <source>
        <dbReference type="EMBL" id="ACV11919.1"/>
    </source>
</evidence>
<feature type="domain" description="GAF" evidence="3">
    <location>
        <begin position="138"/>
        <end position="290"/>
    </location>
</feature>
<dbReference type="eggNOG" id="arCOG02278">
    <property type="taxonomic scope" value="Archaea"/>
</dbReference>
<dbReference type="PANTHER" id="PTHR34236">
    <property type="entry name" value="DIMETHYL SULFOXIDE REDUCTASE TRANSCRIPTIONAL ACTIVATOR"/>
    <property type="match status" value="1"/>
</dbReference>
<dbReference type="EMBL" id="CP001687">
    <property type="protein sequence ID" value="ACV11919.1"/>
    <property type="molecule type" value="Genomic_DNA"/>
</dbReference>
<dbReference type="InterPro" id="IPR003018">
    <property type="entry name" value="GAF"/>
</dbReference>
<dbReference type="SUPFAM" id="SSF55785">
    <property type="entry name" value="PYP-like sensor domain (PAS domain)"/>
    <property type="match status" value="1"/>
</dbReference>
<protein>
    <submittedName>
        <fullName evidence="4">Putative PAS/PAC sensor protein</fullName>
    </submittedName>
</protein>
<proteinExistence type="predicted"/>
<dbReference type="AlphaFoldDB" id="C7NRI3"/>
<dbReference type="KEGG" id="hut:Huta_1747"/>
<dbReference type="InterPro" id="IPR029016">
    <property type="entry name" value="GAF-like_dom_sf"/>
</dbReference>